<feature type="transmembrane region" description="Helical" evidence="8">
    <location>
        <begin position="154"/>
        <end position="174"/>
    </location>
</feature>
<evidence type="ECO:0000313" key="11">
    <source>
        <dbReference type="Proteomes" id="UP000517252"/>
    </source>
</evidence>
<feature type="transmembrane region" description="Helical" evidence="8">
    <location>
        <begin position="418"/>
        <end position="443"/>
    </location>
</feature>
<protein>
    <submittedName>
        <fullName evidence="10">Vacuolar membrane amino acid uptake transporter fnx2</fullName>
    </submittedName>
</protein>
<evidence type="ECO:0000256" key="3">
    <source>
        <dbReference type="ARBA" id="ARBA00022448"/>
    </source>
</evidence>
<dbReference type="FunFam" id="1.20.1720.10:FF:000013">
    <property type="entry name" value="Related to multidrug resistance proteins"/>
    <property type="match status" value="1"/>
</dbReference>
<comment type="subcellular location">
    <subcellularLocation>
        <location evidence="1">Endomembrane system</location>
        <topology evidence="1">Multi-pass membrane protein</topology>
    </subcellularLocation>
</comment>
<keyword evidence="5 8" id="KW-1133">Transmembrane helix</keyword>
<feature type="region of interest" description="Disordered" evidence="7">
    <location>
        <begin position="1"/>
        <end position="36"/>
    </location>
</feature>
<feature type="transmembrane region" description="Helical" evidence="8">
    <location>
        <begin position="62"/>
        <end position="86"/>
    </location>
</feature>
<feature type="domain" description="Major facilitator superfamily (MFS) profile" evidence="9">
    <location>
        <begin position="63"/>
        <end position="547"/>
    </location>
</feature>
<keyword evidence="4 8" id="KW-0812">Transmembrane</keyword>
<feature type="transmembrane region" description="Helical" evidence="8">
    <location>
        <begin position="214"/>
        <end position="235"/>
    </location>
</feature>
<dbReference type="Proteomes" id="UP000517252">
    <property type="component" value="Unassembled WGS sequence"/>
</dbReference>
<evidence type="ECO:0000256" key="8">
    <source>
        <dbReference type="SAM" id="Phobius"/>
    </source>
</evidence>
<dbReference type="Gene3D" id="1.20.1720.10">
    <property type="entry name" value="Multidrug resistance protein D"/>
    <property type="match status" value="1"/>
</dbReference>
<comment type="similarity">
    <text evidence="2">Belongs to the major facilitator superfamily.</text>
</comment>
<accession>A0A6V8QU35</accession>
<reference evidence="10 11" key="1">
    <citation type="submission" date="2020-07" db="EMBL/GenBank/DDBJ databases">
        <title>Trichoderma asperellum IC-1 whole genome shotgun sequence.</title>
        <authorList>
            <person name="Kanamasa S."/>
            <person name="Takahashi H."/>
        </authorList>
    </citation>
    <scope>NUCLEOTIDE SEQUENCE [LARGE SCALE GENOMIC DNA]</scope>
    <source>
        <strain evidence="10 11">IC-1</strain>
    </source>
</reference>
<dbReference type="Pfam" id="PF07690">
    <property type="entry name" value="MFS_1"/>
    <property type="match status" value="1"/>
</dbReference>
<dbReference type="SUPFAM" id="SSF103473">
    <property type="entry name" value="MFS general substrate transporter"/>
    <property type="match status" value="1"/>
</dbReference>
<feature type="transmembrane region" description="Helical" evidence="8">
    <location>
        <begin position="186"/>
        <end position="208"/>
    </location>
</feature>
<dbReference type="GO" id="GO:0046943">
    <property type="term" value="F:carboxylic acid transmembrane transporter activity"/>
    <property type="evidence" value="ECO:0007669"/>
    <property type="project" value="UniProtKB-ARBA"/>
</dbReference>
<evidence type="ECO:0000259" key="9">
    <source>
        <dbReference type="PROSITE" id="PS50850"/>
    </source>
</evidence>
<dbReference type="GO" id="GO:0000329">
    <property type="term" value="C:fungal-type vacuole membrane"/>
    <property type="evidence" value="ECO:0007669"/>
    <property type="project" value="TreeGrafter"/>
</dbReference>
<feature type="transmembrane region" description="Helical" evidence="8">
    <location>
        <begin position="284"/>
        <end position="302"/>
    </location>
</feature>
<dbReference type="InterPro" id="IPR011701">
    <property type="entry name" value="MFS"/>
</dbReference>
<feature type="transmembrane region" description="Helical" evidence="8">
    <location>
        <begin position="516"/>
        <end position="543"/>
    </location>
</feature>
<evidence type="ECO:0000256" key="2">
    <source>
        <dbReference type="ARBA" id="ARBA00008335"/>
    </source>
</evidence>
<keyword evidence="6 8" id="KW-0472">Membrane</keyword>
<feature type="transmembrane region" description="Helical" evidence="8">
    <location>
        <begin position="128"/>
        <end position="148"/>
    </location>
</feature>
<feature type="transmembrane region" description="Helical" evidence="8">
    <location>
        <begin position="392"/>
        <end position="412"/>
    </location>
</feature>
<dbReference type="EMBL" id="BLZH01000003">
    <property type="protein sequence ID" value="GFP53953.1"/>
    <property type="molecule type" value="Genomic_DNA"/>
</dbReference>
<comment type="caution">
    <text evidence="10">The sequence shown here is derived from an EMBL/GenBank/DDBJ whole genome shotgun (WGS) entry which is preliminary data.</text>
</comment>
<evidence type="ECO:0000256" key="1">
    <source>
        <dbReference type="ARBA" id="ARBA00004127"/>
    </source>
</evidence>
<dbReference type="Gene3D" id="1.20.1250.20">
    <property type="entry name" value="MFS general substrate transporter like domains"/>
    <property type="match status" value="1"/>
</dbReference>
<evidence type="ECO:0000256" key="4">
    <source>
        <dbReference type="ARBA" id="ARBA00022692"/>
    </source>
</evidence>
<sequence length="550" mass="59034">MRSSTSTEDGPLAAEPQTERTPLLSEPLPRNGILSNGCDAENGSLGEAERQMKHPMADKMHILLPAVGVGVFLVAVDQLLAVATYAKIGSELKALNNTSWIATSYFLTLTSFQPLYGKLSDIFGRKACLLFAYAVFGFGCLGCGLAQSMTQLCVARAIAGIGGGGMSSVVTILFSDIVPLQERGVWQGYINIVYAAGTSTGAPIGGMFADSLGWRWSFMIQVPLCLIAWISVYFILDLEPPSQDHWVSKVRQVDFLGALTLVLAVISLLTGLDSGPNLGWSNRITIISLSLTPVFFVLFLFVEMKVAKHPFAPGHLILSRDLFPCFLVNMFGMASQLSAIFFVPLFFQAVKGLNATTSGTMLVPATISGVFGSLTGGWIIKRTGKFWWPTTISYGMLFLAMIPLIVTTWYGSLFGTTASFMVSSMGNGSGITTILIALIANAAPEDSAVAIACSYLFRSLGSSIGVGTSSAVLQQVLRTQLASRIGEDASQIEEKVRQSLDIIKELPPLLAEQVRASYQVATVAAFIPSLLFGLGCFAATFWVKEKSLKR</sequence>
<gene>
    <name evidence="10" type="ORF">TASIC1_0003033100</name>
</gene>
<dbReference type="PROSITE" id="PS50850">
    <property type="entry name" value="MFS"/>
    <property type="match status" value="1"/>
</dbReference>
<feature type="transmembrane region" description="Helical" evidence="8">
    <location>
        <begin position="359"/>
        <end position="380"/>
    </location>
</feature>
<dbReference type="GO" id="GO:0015174">
    <property type="term" value="F:basic amino acid transmembrane transporter activity"/>
    <property type="evidence" value="ECO:0007669"/>
    <property type="project" value="TreeGrafter"/>
</dbReference>
<evidence type="ECO:0000256" key="6">
    <source>
        <dbReference type="ARBA" id="ARBA00023136"/>
    </source>
</evidence>
<evidence type="ECO:0000313" key="10">
    <source>
        <dbReference type="EMBL" id="GFP53953.1"/>
    </source>
</evidence>
<proteinExistence type="inferred from homology"/>
<feature type="transmembrane region" description="Helical" evidence="8">
    <location>
        <begin position="322"/>
        <end position="347"/>
    </location>
</feature>
<dbReference type="PANTHER" id="PTHR23501">
    <property type="entry name" value="MAJOR FACILITATOR SUPERFAMILY"/>
    <property type="match status" value="1"/>
</dbReference>
<evidence type="ECO:0000256" key="5">
    <source>
        <dbReference type="ARBA" id="ARBA00022989"/>
    </source>
</evidence>
<dbReference type="InterPro" id="IPR036259">
    <property type="entry name" value="MFS_trans_sf"/>
</dbReference>
<dbReference type="PANTHER" id="PTHR23501:SF84">
    <property type="entry name" value="VACUOLAR MEMBRANE AMINO ACID UPTAKE TRANSPORTER FNX2"/>
    <property type="match status" value="1"/>
</dbReference>
<name>A0A6V8QU35_TRIAP</name>
<dbReference type="InterPro" id="IPR020846">
    <property type="entry name" value="MFS_dom"/>
</dbReference>
<dbReference type="OrthoDB" id="3437016at2759"/>
<dbReference type="GO" id="GO:0012505">
    <property type="term" value="C:endomembrane system"/>
    <property type="evidence" value="ECO:0007669"/>
    <property type="project" value="UniProtKB-SubCell"/>
</dbReference>
<dbReference type="AlphaFoldDB" id="A0A6V8QU35"/>
<organism evidence="10 11">
    <name type="scientific">Trichoderma asperellum</name>
    <name type="common">Filamentous fungus</name>
    <dbReference type="NCBI Taxonomy" id="101201"/>
    <lineage>
        <taxon>Eukaryota</taxon>
        <taxon>Fungi</taxon>
        <taxon>Dikarya</taxon>
        <taxon>Ascomycota</taxon>
        <taxon>Pezizomycotina</taxon>
        <taxon>Sordariomycetes</taxon>
        <taxon>Hypocreomycetidae</taxon>
        <taxon>Hypocreales</taxon>
        <taxon>Hypocreaceae</taxon>
        <taxon>Trichoderma</taxon>
    </lineage>
</organism>
<evidence type="ECO:0000256" key="7">
    <source>
        <dbReference type="SAM" id="MobiDB-lite"/>
    </source>
</evidence>
<feature type="transmembrane region" description="Helical" evidence="8">
    <location>
        <begin position="255"/>
        <end position="272"/>
    </location>
</feature>
<keyword evidence="3" id="KW-0813">Transport</keyword>